<protein>
    <recommendedName>
        <fullName evidence="2 7">DNA repair protein RecO</fullName>
    </recommendedName>
    <alternativeName>
        <fullName evidence="6 7">Recombination protein O</fullName>
    </alternativeName>
</protein>
<name>A0ABW4BS89_9LACO</name>
<dbReference type="EMBL" id="JBHTOH010000089">
    <property type="protein sequence ID" value="MFD1411842.1"/>
    <property type="molecule type" value="Genomic_DNA"/>
</dbReference>
<keyword evidence="10" id="KW-1185">Reference proteome</keyword>
<feature type="domain" description="DNA replication/recombination mediator RecO N-terminal" evidence="8">
    <location>
        <begin position="6"/>
        <end position="81"/>
    </location>
</feature>
<comment type="caution">
    <text evidence="9">The sequence shown here is derived from an EMBL/GenBank/DDBJ whole genome shotgun (WGS) entry which is preliminary data.</text>
</comment>
<comment type="similarity">
    <text evidence="1 7">Belongs to the RecO family.</text>
</comment>
<dbReference type="PANTHER" id="PTHR33991:SF1">
    <property type="entry name" value="DNA REPAIR PROTEIN RECO"/>
    <property type="match status" value="1"/>
</dbReference>
<evidence type="ECO:0000256" key="1">
    <source>
        <dbReference type="ARBA" id="ARBA00007452"/>
    </source>
</evidence>
<dbReference type="Proteomes" id="UP001597191">
    <property type="component" value="Unassembled WGS sequence"/>
</dbReference>
<sequence>MSWLRDVEFRGMVMYRRDYSERDLLVQILTDRFGPKMFLVRGAKKRGFKMTSAILPFTEAEYIGRINSDGLSYLTTTKSTKMWRHISSDLVLQAYASYLLTLTAAAFPEGNPVGRAYDLIQTALERMDDQADAQLLTNLVEVKLLGEFGVAPYLQGCVICQRNDLPLDYSEALGGLLCQNHWDRDPYRLHARPKAVALLQRLAVWQPQQIGQVQLSDLTRRELQRILDHIYTDQVGLKLKSKVFLDELTSNSNRLKK</sequence>
<dbReference type="InterPro" id="IPR003717">
    <property type="entry name" value="RecO"/>
</dbReference>
<evidence type="ECO:0000256" key="5">
    <source>
        <dbReference type="ARBA" id="ARBA00023204"/>
    </source>
</evidence>
<accession>A0ABW4BS89</accession>
<dbReference type="Gene3D" id="6.20.220.20">
    <property type="entry name" value="Recombination protein O, zinc-binding domain"/>
    <property type="match status" value="1"/>
</dbReference>
<dbReference type="Pfam" id="PF02565">
    <property type="entry name" value="RecO_C"/>
    <property type="match status" value="1"/>
</dbReference>
<dbReference type="InterPro" id="IPR012340">
    <property type="entry name" value="NA-bd_OB-fold"/>
</dbReference>
<keyword evidence="4 7" id="KW-0233">DNA recombination</keyword>
<reference evidence="10" key="1">
    <citation type="journal article" date="2019" name="Int. J. Syst. Evol. Microbiol.">
        <title>The Global Catalogue of Microorganisms (GCM) 10K type strain sequencing project: providing services to taxonomists for standard genome sequencing and annotation.</title>
        <authorList>
            <consortium name="The Broad Institute Genomics Platform"/>
            <consortium name="The Broad Institute Genome Sequencing Center for Infectious Disease"/>
            <person name="Wu L."/>
            <person name="Ma J."/>
        </authorList>
    </citation>
    <scope>NUCLEOTIDE SEQUENCE [LARGE SCALE GENOMIC DNA]</scope>
    <source>
        <strain evidence="10">CCM 8937</strain>
    </source>
</reference>
<comment type="function">
    <text evidence="7">Involved in DNA repair and RecF pathway recombination.</text>
</comment>
<dbReference type="SUPFAM" id="SSF50249">
    <property type="entry name" value="Nucleic acid-binding proteins"/>
    <property type="match status" value="1"/>
</dbReference>
<dbReference type="SUPFAM" id="SSF57863">
    <property type="entry name" value="ArfGap/RecO-like zinc finger"/>
    <property type="match status" value="1"/>
</dbReference>
<dbReference type="InterPro" id="IPR022572">
    <property type="entry name" value="DNA_rep/recomb_RecO_N"/>
</dbReference>
<dbReference type="Pfam" id="PF11967">
    <property type="entry name" value="RecO_N"/>
    <property type="match status" value="1"/>
</dbReference>
<evidence type="ECO:0000256" key="6">
    <source>
        <dbReference type="ARBA" id="ARBA00033409"/>
    </source>
</evidence>
<evidence type="ECO:0000256" key="3">
    <source>
        <dbReference type="ARBA" id="ARBA00022763"/>
    </source>
</evidence>
<dbReference type="InterPro" id="IPR037278">
    <property type="entry name" value="ARFGAP/RecO"/>
</dbReference>
<evidence type="ECO:0000256" key="2">
    <source>
        <dbReference type="ARBA" id="ARBA00021310"/>
    </source>
</evidence>
<dbReference type="PANTHER" id="PTHR33991">
    <property type="entry name" value="DNA REPAIR PROTEIN RECO"/>
    <property type="match status" value="1"/>
</dbReference>
<gene>
    <name evidence="7 9" type="primary">recO</name>
    <name evidence="9" type="ORF">ACFQ4R_09625</name>
</gene>
<dbReference type="RefSeq" id="WP_225420195.1">
    <property type="nucleotide sequence ID" value="NZ_JBHTOH010000089.1"/>
</dbReference>
<organism evidence="9 10">
    <name type="scientific">Lapidilactobacillus gannanensis</name>
    <dbReference type="NCBI Taxonomy" id="2486002"/>
    <lineage>
        <taxon>Bacteria</taxon>
        <taxon>Bacillati</taxon>
        <taxon>Bacillota</taxon>
        <taxon>Bacilli</taxon>
        <taxon>Lactobacillales</taxon>
        <taxon>Lactobacillaceae</taxon>
        <taxon>Lapidilactobacillus</taxon>
    </lineage>
</organism>
<dbReference type="Gene3D" id="2.40.50.140">
    <property type="entry name" value="Nucleic acid-binding proteins"/>
    <property type="match status" value="1"/>
</dbReference>
<dbReference type="Gene3D" id="1.20.1440.120">
    <property type="entry name" value="Recombination protein O, C-terminal domain"/>
    <property type="match status" value="1"/>
</dbReference>
<evidence type="ECO:0000313" key="9">
    <source>
        <dbReference type="EMBL" id="MFD1411842.1"/>
    </source>
</evidence>
<dbReference type="InterPro" id="IPR042242">
    <property type="entry name" value="RecO_C"/>
</dbReference>
<dbReference type="NCBIfam" id="TIGR00613">
    <property type="entry name" value="reco"/>
    <property type="match status" value="1"/>
</dbReference>
<evidence type="ECO:0000313" key="10">
    <source>
        <dbReference type="Proteomes" id="UP001597191"/>
    </source>
</evidence>
<keyword evidence="5 7" id="KW-0234">DNA repair</keyword>
<proteinExistence type="inferred from homology"/>
<evidence type="ECO:0000259" key="8">
    <source>
        <dbReference type="Pfam" id="PF11967"/>
    </source>
</evidence>
<keyword evidence="3 7" id="KW-0227">DNA damage</keyword>
<dbReference type="HAMAP" id="MF_00201">
    <property type="entry name" value="RecO"/>
    <property type="match status" value="1"/>
</dbReference>
<evidence type="ECO:0000256" key="7">
    <source>
        <dbReference type="HAMAP-Rule" id="MF_00201"/>
    </source>
</evidence>
<evidence type="ECO:0000256" key="4">
    <source>
        <dbReference type="ARBA" id="ARBA00023172"/>
    </source>
</evidence>